<protein>
    <recommendedName>
        <fullName evidence="2">Arabidopsis retrotransposon Orf1 C-terminal domain-containing protein</fullName>
    </recommendedName>
</protein>
<feature type="compositionally biased region" description="Acidic residues" evidence="1">
    <location>
        <begin position="553"/>
        <end position="584"/>
    </location>
</feature>
<accession>A0A5N6P0I0</accession>
<proteinExistence type="predicted"/>
<reference evidence="3 4" key="1">
    <citation type="submission" date="2019-05" db="EMBL/GenBank/DDBJ databases">
        <title>Mikania micrantha, genome provides insights into the molecular mechanism of rapid growth.</title>
        <authorList>
            <person name="Liu B."/>
        </authorList>
    </citation>
    <scope>NUCLEOTIDE SEQUENCE [LARGE SCALE GENOMIC DNA]</scope>
    <source>
        <strain evidence="3">NLD-2019</strain>
        <tissue evidence="3">Leaf</tissue>
    </source>
</reference>
<keyword evidence="4" id="KW-1185">Reference proteome</keyword>
<feature type="region of interest" description="Disordered" evidence="1">
    <location>
        <begin position="403"/>
        <end position="450"/>
    </location>
</feature>
<feature type="region of interest" description="Disordered" evidence="1">
    <location>
        <begin position="547"/>
        <end position="594"/>
    </location>
</feature>
<sequence length="594" mass="67509">MADASSSGSRPKRTRRATTAQAQRQPQPPRQFSYSAPLDVPPPHARPLLPQLRSLPDHTFLQFARGTMEHARVTTLAGLEIIQHRGFDRAVIERLGRLEEFDSMLTPPWVYLLRCRWPQYAELTVEFHSTFQYNARSVTTPGAVSFALGRTAHSMSVADFVVAMGIYTREEVTARAFEDLLLGVSRAARPEHVTEDEMTAFWSTIAIPPHTDRRLATQIRDPLLRYIHRILTSTLIPRHSGKDKVSYFDLFCLYCLHGRRPANLATILLTSFARMCRGGHTARLDMGPYIYRLADRLGVLDWYPIEHLTLDPETVPYALHDMQTSGMVMWDVPPQWAPILADPPTPVPPMPPPSTHRILHRRERPHQDQEARQPAPPRHTVRYLHRRIDTIEDIVRSIAVTVGAPVPPRMPDPHLRSDHEPGSDIDPEDEEEDEEEDEDDDDDEDDESGLSGREYLHTVIPLPPLGVLLEQAFAAHVACTRREIWRNGELSDEVSKLMSQHGQMVDVLQEHDERITENRVANEETQAIVQAIEAMLNAWAEQFIVEPPPEDAPQFEDEDHDEGDFDEDPNKDPEEDDADGDSDNDISHVTIDTD</sequence>
<name>A0A5N6P0I0_9ASTR</name>
<gene>
    <name evidence="3" type="ORF">E3N88_16085</name>
</gene>
<evidence type="ECO:0000259" key="2">
    <source>
        <dbReference type="Pfam" id="PF03078"/>
    </source>
</evidence>
<dbReference type="EMBL" id="SZYD01000008">
    <property type="protein sequence ID" value="KAD5508382.1"/>
    <property type="molecule type" value="Genomic_DNA"/>
</dbReference>
<feature type="domain" description="Arabidopsis retrotransposon Orf1 C-terminal" evidence="2">
    <location>
        <begin position="89"/>
        <end position="240"/>
    </location>
</feature>
<dbReference type="Pfam" id="PF03078">
    <property type="entry name" value="ATHILA"/>
    <property type="match status" value="1"/>
</dbReference>
<dbReference type="Proteomes" id="UP000326396">
    <property type="component" value="Linkage Group LG16"/>
</dbReference>
<evidence type="ECO:0000313" key="3">
    <source>
        <dbReference type="EMBL" id="KAD5508382.1"/>
    </source>
</evidence>
<feature type="region of interest" description="Disordered" evidence="1">
    <location>
        <begin position="1"/>
        <end position="49"/>
    </location>
</feature>
<comment type="caution">
    <text evidence="3">The sequence shown here is derived from an EMBL/GenBank/DDBJ whole genome shotgun (WGS) entry which is preliminary data.</text>
</comment>
<organism evidence="3 4">
    <name type="scientific">Mikania micrantha</name>
    <name type="common">bitter vine</name>
    <dbReference type="NCBI Taxonomy" id="192012"/>
    <lineage>
        <taxon>Eukaryota</taxon>
        <taxon>Viridiplantae</taxon>
        <taxon>Streptophyta</taxon>
        <taxon>Embryophyta</taxon>
        <taxon>Tracheophyta</taxon>
        <taxon>Spermatophyta</taxon>
        <taxon>Magnoliopsida</taxon>
        <taxon>eudicotyledons</taxon>
        <taxon>Gunneridae</taxon>
        <taxon>Pentapetalae</taxon>
        <taxon>asterids</taxon>
        <taxon>campanulids</taxon>
        <taxon>Asterales</taxon>
        <taxon>Asteraceae</taxon>
        <taxon>Asteroideae</taxon>
        <taxon>Heliantheae alliance</taxon>
        <taxon>Eupatorieae</taxon>
        <taxon>Mikania</taxon>
    </lineage>
</organism>
<evidence type="ECO:0000256" key="1">
    <source>
        <dbReference type="SAM" id="MobiDB-lite"/>
    </source>
</evidence>
<dbReference type="InterPro" id="IPR004312">
    <property type="entry name" value="ATHILA_Orf1_C"/>
</dbReference>
<feature type="region of interest" description="Disordered" evidence="1">
    <location>
        <begin position="362"/>
        <end position="383"/>
    </location>
</feature>
<feature type="compositionally biased region" description="Acidic residues" evidence="1">
    <location>
        <begin position="423"/>
        <end position="448"/>
    </location>
</feature>
<dbReference type="OrthoDB" id="1741410at2759"/>
<feature type="compositionally biased region" description="Basic and acidic residues" evidence="1">
    <location>
        <begin position="411"/>
        <end position="422"/>
    </location>
</feature>
<evidence type="ECO:0000313" key="4">
    <source>
        <dbReference type="Proteomes" id="UP000326396"/>
    </source>
</evidence>
<dbReference type="AlphaFoldDB" id="A0A5N6P0I0"/>